<proteinExistence type="inferred from homology"/>
<gene>
    <name evidence="3" type="ORF">GAK31_01306</name>
</gene>
<evidence type="ECO:0000256" key="1">
    <source>
        <dbReference type="ARBA" id="ARBA00006845"/>
    </source>
</evidence>
<dbReference type="EMBL" id="WNDS01000002">
    <property type="protein sequence ID" value="KAF1015827.1"/>
    <property type="molecule type" value="Genomic_DNA"/>
</dbReference>
<name>A0A7V8FHH6_STEMA</name>
<dbReference type="SUPFAM" id="SSF52038">
    <property type="entry name" value="Barstar-related"/>
    <property type="match status" value="1"/>
</dbReference>
<evidence type="ECO:0000259" key="2">
    <source>
        <dbReference type="Pfam" id="PF01337"/>
    </source>
</evidence>
<protein>
    <recommendedName>
        <fullName evidence="2">Barstar (barnase inhibitor) domain-containing protein</fullName>
    </recommendedName>
</protein>
<comment type="caution">
    <text evidence="3">The sequence shown here is derived from an EMBL/GenBank/DDBJ whole genome shotgun (WGS) entry which is preliminary data.</text>
</comment>
<reference evidence="4" key="1">
    <citation type="journal article" date="2020" name="MBio">
        <title>Horizontal gene transfer to a defensive symbiont with a reduced genome amongst a multipartite beetle microbiome.</title>
        <authorList>
            <person name="Waterworth S.C."/>
            <person name="Florez L.V."/>
            <person name="Rees E.R."/>
            <person name="Hertweck C."/>
            <person name="Kaltenpoth M."/>
            <person name="Kwan J.C."/>
        </authorList>
    </citation>
    <scope>NUCLEOTIDE SEQUENCE [LARGE SCALE GENOMIC DNA]</scope>
</reference>
<dbReference type="Gene3D" id="3.30.370.10">
    <property type="entry name" value="Barstar-like"/>
    <property type="match status" value="1"/>
</dbReference>
<dbReference type="AlphaFoldDB" id="A0A7V8FHH6"/>
<evidence type="ECO:0000313" key="3">
    <source>
        <dbReference type="EMBL" id="KAF1015827.1"/>
    </source>
</evidence>
<organism evidence="3 4">
    <name type="scientific">Stenotrophomonas maltophilia</name>
    <name type="common">Pseudomonas maltophilia</name>
    <name type="synonym">Xanthomonas maltophilia</name>
    <dbReference type="NCBI Taxonomy" id="40324"/>
    <lineage>
        <taxon>Bacteria</taxon>
        <taxon>Pseudomonadati</taxon>
        <taxon>Pseudomonadota</taxon>
        <taxon>Gammaproteobacteria</taxon>
        <taxon>Lysobacterales</taxon>
        <taxon>Lysobacteraceae</taxon>
        <taxon>Stenotrophomonas</taxon>
        <taxon>Stenotrophomonas maltophilia group</taxon>
    </lineage>
</organism>
<sequence length="136" mass="15022">MHTLPAPLPLQLTLDGTRFDDIAGFYAEINRVFMAGEDWQLGPSLDALDDLLYGGYGAAKDAQAVQLLWRGFEGSREALGVAATRHWLQQKLAQPGHFNAEAIQRQLEALEADGPTYFDIVLEIFDGHPEITVLRG</sequence>
<feature type="domain" description="Barstar (barnase inhibitor)" evidence="2">
    <location>
        <begin position="12"/>
        <end position="82"/>
    </location>
</feature>
<comment type="similarity">
    <text evidence="1">Belongs to the barstar family.</text>
</comment>
<dbReference type="Pfam" id="PF01337">
    <property type="entry name" value="Barstar"/>
    <property type="match status" value="1"/>
</dbReference>
<dbReference type="InterPro" id="IPR035905">
    <property type="entry name" value="Barstar-like_sf"/>
</dbReference>
<dbReference type="Proteomes" id="UP000487117">
    <property type="component" value="Unassembled WGS sequence"/>
</dbReference>
<accession>A0A7V8FHH6</accession>
<evidence type="ECO:0000313" key="4">
    <source>
        <dbReference type="Proteomes" id="UP000487117"/>
    </source>
</evidence>
<dbReference type="InterPro" id="IPR000468">
    <property type="entry name" value="Barstar"/>
</dbReference>